<dbReference type="PRINTS" id="PR00036">
    <property type="entry name" value="HTHLACI"/>
</dbReference>
<dbReference type="GO" id="GO:0000976">
    <property type="term" value="F:transcription cis-regulatory region binding"/>
    <property type="evidence" value="ECO:0007669"/>
    <property type="project" value="TreeGrafter"/>
</dbReference>
<dbReference type="GO" id="GO:0003700">
    <property type="term" value="F:DNA-binding transcription factor activity"/>
    <property type="evidence" value="ECO:0007669"/>
    <property type="project" value="TreeGrafter"/>
</dbReference>
<dbReference type="STRING" id="1437606.BBOH_0770"/>
<gene>
    <name evidence="5" type="ORF">BBOH_0770</name>
</gene>
<keyword evidence="3" id="KW-0804">Transcription</keyword>
<dbReference type="eggNOG" id="COG1609">
    <property type="taxonomic scope" value="Bacteria"/>
</dbReference>
<dbReference type="CDD" id="cd01392">
    <property type="entry name" value="HTH_LacI"/>
    <property type="match status" value="1"/>
</dbReference>
<dbReference type="PROSITE" id="PS50932">
    <property type="entry name" value="HTH_LACI_2"/>
    <property type="match status" value="1"/>
</dbReference>
<keyword evidence="6" id="KW-1185">Reference proteome</keyword>
<dbReference type="PANTHER" id="PTHR30146">
    <property type="entry name" value="LACI-RELATED TRANSCRIPTIONAL REPRESSOR"/>
    <property type="match status" value="1"/>
</dbReference>
<feature type="domain" description="HTH lacI-type" evidence="4">
    <location>
        <begin position="2"/>
        <end position="56"/>
    </location>
</feature>
<dbReference type="PANTHER" id="PTHR30146:SF109">
    <property type="entry name" value="HTH-TYPE TRANSCRIPTIONAL REGULATOR GALS"/>
    <property type="match status" value="1"/>
</dbReference>
<protein>
    <submittedName>
        <fullName evidence="5">Transcriptional regulator, LacI family protein</fullName>
    </submittedName>
</protein>
<evidence type="ECO:0000313" key="5">
    <source>
        <dbReference type="EMBL" id="KFI45963.1"/>
    </source>
</evidence>
<evidence type="ECO:0000256" key="2">
    <source>
        <dbReference type="ARBA" id="ARBA00023125"/>
    </source>
</evidence>
<keyword evidence="1" id="KW-0805">Transcription regulation</keyword>
<dbReference type="SMART" id="SM00354">
    <property type="entry name" value="HTH_LACI"/>
    <property type="match status" value="1"/>
</dbReference>
<name>A0A086ZHG3_9BIFI</name>
<dbReference type="SUPFAM" id="SSF53822">
    <property type="entry name" value="Periplasmic binding protein-like I"/>
    <property type="match status" value="1"/>
</dbReference>
<dbReference type="Proteomes" id="UP000029096">
    <property type="component" value="Unassembled WGS sequence"/>
</dbReference>
<dbReference type="AlphaFoldDB" id="A0A086ZHG3"/>
<accession>A0A086ZHG3</accession>
<evidence type="ECO:0000313" key="6">
    <source>
        <dbReference type="Proteomes" id="UP000029096"/>
    </source>
</evidence>
<dbReference type="SUPFAM" id="SSF47413">
    <property type="entry name" value="lambda repressor-like DNA-binding domains"/>
    <property type="match status" value="1"/>
</dbReference>
<dbReference type="EMBL" id="JGYP01000002">
    <property type="protein sequence ID" value="KFI45963.1"/>
    <property type="molecule type" value="Genomic_DNA"/>
</dbReference>
<dbReference type="InterPro" id="IPR046335">
    <property type="entry name" value="LacI/GalR-like_sensor"/>
</dbReference>
<evidence type="ECO:0000256" key="1">
    <source>
        <dbReference type="ARBA" id="ARBA00023015"/>
    </source>
</evidence>
<sequence>MATIKDIAKMSGVSTATVSRIINQRGGASKKTIKKVNAIIDELDYEPNFVAKTLSQQESNLIALLVPNLTNQFFAELVSRIEQAAALRGYHVYLCNSEDDRTKVEYYLKFMENIRVRGAIIDSLYVTERDLEALNRKGIVPLTIDRACFSHPYAAMSVDHVNGSYQATKYLIQQGRCSRLVFVSGPSAEKSSEDRYEGYMRAISEAGVRHVTKLYSDFSISGGYEAMRSLFRERSDFDGVVCSDDAIALGVLRAISDAGLKVPEDMRVIGYDNIDMSKYSVPRLSTVNQLPENIGDMVLDIFEQSSKAGSEPQKKMIDPHLVIRDTSQTRSV</sequence>
<reference evidence="5 6" key="1">
    <citation type="submission" date="2014-03" db="EMBL/GenBank/DDBJ databases">
        <title>Genomics of Bifidobacteria.</title>
        <authorList>
            <person name="Ventura M."/>
            <person name="Milani C."/>
            <person name="Lugli G.A."/>
        </authorList>
    </citation>
    <scope>NUCLEOTIDE SEQUENCE [LARGE SCALE GENOMIC DNA]</scope>
    <source>
        <strain evidence="5 6">DSM 22767</strain>
    </source>
</reference>
<dbReference type="OrthoDB" id="3258243at2"/>
<proteinExistence type="predicted"/>
<dbReference type="InterPro" id="IPR000843">
    <property type="entry name" value="HTH_LacI"/>
</dbReference>
<dbReference type="RefSeq" id="WP_033522136.1">
    <property type="nucleotide sequence ID" value="NZ_JDUS01000018.1"/>
</dbReference>
<dbReference type="InterPro" id="IPR028082">
    <property type="entry name" value="Peripla_BP_I"/>
</dbReference>
<evidence type="ECO:0000256" key="3">
    <source>
        <dbReference type="ARBA" id="ARBA00023163"/>
    </source>
</evidence>
<dbReference type="Gene3D" id="1.10.260.40">
    <property type="entry name" value="lambda repressor-like DNA-binding domains"/>
    <property type="match status" value="1"/>
</dbReference>
<dbReference type="Pfam" id="PF00356">
    <property type="entry name" value="LacI"/>
    <property type="match status" value="1"/>
</dbReference>
<dbReference type="InterPro" id="IPR010982">
    <property type="entry name" value="Lambda_DNA-bd_dom_sf"/>
</dbReference>
<dbReference type="PROSITE" id="PS00356">
    <property type="entry name" value="HTH_LACI_1"/>
    <property type="match status" value="1"/>
</dbReference>
<evidence type="ECO:0000259" key="4">
    <source>
        <dbReference type="PROSITE" id="PS50932"/>
    </source>
</evidence>
<dbReference type="Pfam" id="PF13377">
    <property type="entry name" value="Peripla_BP_3"/>
    <property type="match status" value="1"/>
</dbReference>
<organism evidence="5 6">
    <name type="scientific">Bifidobacterium bohemicum DSM 22767</name>
    <dbReference type="NCBI Taxonomy" id="1437606"/>
    <lineage>
        <taxon>Bacteria</taxon>
        <taxon>Bacillati</taxon>
        <taxon>Actinomycetota</taxon>
        <taxon>Actinomycetes</taxon>
        <taxon>Bifidobacteriales</taxon>
        <taxon>Bifidobacteriaceae</taxon>
        <taxon>Bifidobacterium</taxon>
    </lineage>
</organism>
<dbReference type="CDD" id="cd06267">
    <property type="entry name" value="PBP1_LacI_sugar_binding-like"/>
    <property type="match status" value="1"/>
</dbReference>
<dbReference type="Gene3D" id="3.40.50.2300">
    <property type="match status" value="2"/>
</dbReference>
<comment type="caution">
    <text evidence="5">The sequence shown here is derived from an EMBL/GenBank/DDBJ whole genome shotgun (WGS) entry which is preliminary data.</text>
</comment>
<keyword evidence="2" id="KW-0238">DNA-binding</keyword>